<feature type="transmembrane region" description="Helical" evidence="2">
    <location>
        <begin position="132"/>
        <end position="152"/>
    </location>
</feature>
<dbReference type="Proteomes" id="UP000199028">
    <property type="component" value="Unassembled WGS sequence"/>
</dbReference>
<feature type="region of interest" description="Disordered" evidence="1">
    <location>
        <begin position="319"/>
        <end position="416"/>
    </location>
</feature>
<evidence type="ECO:0000313" key="4">
    <source>
        <dbReference type="Proteomes" id="UP000199028"/>
    </source>
</evidence>
<keyword evidence="2" id="KW-1133">Transmembrane helix</keyword>
<proteinExistence type="predicted"/>
<feature type="transmembrane region" description="Helical" evidence="2">
    <location>
        <begin position="16"/>
        <end position="35"/>
    </location>
</feature>
<reference evidence="4" key="1">
    <citation type="submission" date="2016-10" db="EMBL/GenBank/DDBJ databases">
        <authorList>
            <person name="Varghese N."/>
            <person name="Submissions S."/>
        </authorList>
    </citation>
    <scope>NUCLEOTIDE SEQUENCE [LARGE SCALE GENOMIC DNA]</scope>
    <source>
        <strain evidence="4">CGMCC 4.578</strain>
    </source>
</reference>
<feature type="transmembrane region" description="Helical" evidence="2">
    <location>
        <begin position="257"/>
        <end position="278"/>
    </location>
</feature>
<keyword evidence="2" id="KW-0812">Transmembrane</keyword>
<evidence type="ECO:0000256" key="1">
    <source>
        <dbReference type="SAM" id="MobiDB-lite"/>
    </source>
</evidence>
<dbReference type="OrthoDB" id="3579673at2"/>
<feature type="transmembrane region" description="Helical" evidence="2">
    <location>
        <begin position="159"/>
        <end position="178"/>
    </location>
</feature>
<feature type="compositionally biased region" description="Acidic residues" evidence="1">
    <location>
        <begin position="361"/>
        <end position="378"/>
    </location>
</feature>
<name>A0A1H9TZA4_9PSEU</name>
<evidence type="ECO:0008006" key="5">
    <source>
        <dbReference type="Google" id="ProtNLM"/>
    </source>
</evidence>
<dbReference type="AlphaFoldDB" id="A0A1H9TZA4"/>
<evidence type="ECO:0000313" key="3">
    <source>
        <dbReference type="EMBL" id="SES02392.1"/>
    </source>
</evidence>
<organism evidence="3 4">
    <name type="scientific">Lentzea flaviverrucosa</name>
    <dbReference type="NCBI Taxonomy" id="200379"/>
    <lineage>
        <taxon>Bacteria</taxon>
        <taxon>Bacillati</taxon>
        <taxon>Actinomycetota</taxon>
        <taxon>Actinomycetes</taxon>
        <taxon>Pseudonocardiales</taxon>
        <taxon>Pseudonocardiaceae</taxon>
        <taxon>Lentzea</taxon>
    </lineage>
</organism>
<accession>A0A1H9TZA4</accession>
<keyword evidence="4" id="KW-1185">Reference proteome</keyword>
<gene>
    <name evidence="3" type="ORF">SAMN05216195_108208</name>
</gene>
<feature type="transmembrane region" description="Helical" evidence="2">
    <location>
        <begin position="47"/>
        <end position="72"/>
    </location>
</feature>
<feature type="compositionally biased region" description="Low complexity" evidence="1">
    <location>
        <begin position="389"/>
        <end position="400"/>
    </location>
</feature>
<feature type="compositionally biased region" description="Acidic residues" evidence="1">
    <location>
        <begin position="335"/>
        <end position="352"/>
    </location>
</feature>
<sequence>MNLGSIIWLTWRQHRWSILGVTAIALLAVYGLVSTEFEGGSPTMPIVGFYALMVQLGFGGVIGMFWGAPLIARELEERTYFVAWGQDVTPAEWLRGKLLVLGVLAVLLGALVGTGDGYVGTRRSWSSFEANLLVQAGYAVLGLAVGVLVGLLTRHVMTAIAGTLVFFTLTRILVSVVGRDYYLPPERVIVRWEDTPVVPERGLELGNGFVGPDLEPVPVLNKCMEAVNTNTCMRNERAAIGTYVEYQPVERVTTFQIIEFFVCALLALGLFLLVFRLMRHGGGWKPSRSHRRIGEPSLVAVSGPAVVLAGAAAESAPAPAFDPVAEPEPAFGPEAEPEPAEPAFDPEAEPEPAELAFGPEAEPEPAELAFDPEAEPEPAFDPGVEPEPAEASEPKSASGEDSAESTPDSTAPKAEG</sequence>
<feature type="transmembrane region" description="Helical" evidence="2">
    <location>
        <begin position="93"/>
        <end position="112"/>
    </location>
</feature>
<keyword evidence="2" id="KW-0472">Membrane</keyword>
<protein>
    <recommendedName>
        <fullName evidence="5">ABC-2 family transporter protein</fullName>
    </recommendedName>
</protein>
<dbReference type="EMBL" id="FOFT01000008">
    <property type="protein sequence ID" value="SES02392.1"/>
    <property type="molecule type" value="Genomic_DNA"/>
</dbReference>
<dbReference type="RefSeq" id="WP_090067287.1">
    <property type="nucleotide sequence ID" value="NZ_FOFT01000008.1"/>
</dbReference>
<evidence type="ECO:0000256" key="2">
    <source>
        <dbReference type="SAM" id="Phobius"/>
    </source>
</evidence>